<evidence type="ECO:0000259" key="1">
    <source>
        <dbReference type="PROSITE" id="PS50925"/>
    </source>
</evidence>
<dbReference type="RefSeq" id="WP_140849719.1">
    <property type="nucleotide sequence ID" value="NZ_RCZC01000002.1"/>
</dbReference>
<dbReference type="SMART" id="SM01034">
    <property type="entry name" value="BLUF"/>
    <property type="match status" value="1"/>
</dbReference>
<dbReference type="Gene3D" id="3.30.70.100">
    <property type="match status" value="1"/>
</dbReference>
<dbReference type="Pfam" id="PF04940">
    <property type="entry name" value="BLUF"/>
    <property type="match status" value="1"/>
</dbReference>
<accession>A0A502FZU2</accession>
<dbReference type="GO" id="GO:0071949">
    <property type="term" value="F:FAD binding"/>
    <property type="evidence" value="ECO:0007669"/>
    <property type="project" value="InterPro"/>
</dbReference>
<dbReference type="Proteomes" id="UP000319931">
    <property type="component" value="Unassembled WGS sequence"/>
</dbReference>
<organism evidence="2 3">
    <name type="scientific">Sphingomonas glacialis</name>
    <dbReference type="NCBI Taxonomy" id="658225"/>
    <lineage>
        <taxon>Bacteria</taxon>
        <taxon>Pseudomonadati</taxon>
        <taxon>Pseudomonadota</taxon>
        <taxon>Alphaproteobacteria</taxon>
        <taxon>Sphingomonadales</taxon>
        <taxon>Sphingomonadaceae</taxon>
        <taxon>Sphingomonas</taxon>
    </lineage>
</organism>
<protein>
    <submittedName>
        <fullName evidence="2">BLUF domain-containing protein</fullName>
    </submittedName>
</protein>
<dbReference type="InterPro" id="IPR036046">
    <property type="entry name" value="Acylphosphatase-like_dom_sf"/>
</dbReference>
<evidence type="ECO:0000313" key="2">
    <source>
        <dbReference type="EMBL" id="TPG54566.1"/>
    </source>
</evidence>
<gene>
    <name evidence="2" type="ORF">EAH76_07970</name>
</gene>
<dbReference type="OrthoDB" id="196105at2"/>
<dbReference type="InterPro" id="IPR007024">
    <property type="entry name" value="BLUF_domain"/>
</dbReference>
<reference evidence="2 3" key="1">
    <citation type="journal article" date="2019" name="Environ. Microbiol.">
        <title>Species interactions and distinct microbial communities in high Arctic permafrost affected cryosols are associated with the CH4 and CO2 gas fluxes.</title>
        <authorList>
            <person name="Altshuler I."/>
            <person name="Hamel J."/>
            <person name="Turney S."/>
            <person name="Magnuson E."/>
            <person name="Levesque R."/>
            <person name="Greer C."/>
            <person name="Whyte L.G."/>
        </authorList>
    </citation>
    <scope>NUCLEOTIDE SEQUENCE [LARGE SCALE GENOMIC DNA]</scope>
    <source>
        <strain evidence="2 3">E6.1</strain>
    </source>
</reference>
<dbReference type="GO" id="GO:0009882">
    <property type="term" value="F:blue light photoreceptor activity"/>
    <property type="evidence" value="ECO:0007669"/>
    <property type="project" value="InterPro"/>
</dbReference>
<dbReference type="SUPFAM" id="SSF54975">
    <property type="entry name" value="Acylphosphatase/BLUF domain-like"/>
    <property type="match status" value="1"/>
</dbReference>
<feature type="domain" description="BLUF" evidence="1">
    <location>
        <begin position="1"/>
        <end position="92"/>
    </location>
</feature>
<dbReference type="PROSITE" id="PS50925">
    <property type="entry name" value="BLUF"/>
    <property type="match status" value="1"/>
</dbReference>
<proteinExistence type="predicted"/>
<evidence type="ECO:0000313" key="3">
    <source>
        <dbReference type="Proteomes" id="UP000319931"/>
    </source>
</evidence>
<keyword evidence="3" id="KW-1185">Reference proteome</keyword>
<dbReference type="EMBL" id="RCZC01000002">
    <property type="protein sequence ID" value="TPG54566.1"/>
    <property type="molecule type" value="Genomic_DNA"/>
</dbReference>
<dbReference type="AlphaFoldDB" id="A0A502FZU2"/>
<sequence length="135" mass="14524">MRRLIYISSTRTTFTAGDLEEILRISRRNNAAVGVTGLLVAGGRRFLQVLEGAEGAIDAVFERIKQDPRHHAVVVLSRTDIAAPSFGEWSMGYARGGAVRGDATLPETVAQLLAPVTDPSLRGYFEGFAQVHAAA</sequence>
<name>A0A502FZU2_9SPHN</name>
<comment type="caution">
    <text evidence="2">The sequence shown here is derived from an EMBL/GenBank/DDBJ whole genome shotgun (WGS) entry which is preliminary data.</text>
</comment>